<feature type="chain" id="PRO_5042487124" description="SLH domain-containing protein" evidence="2">
    <location>
        <begin position="30"/>
        <end position="811"/>
    </location>
</feature>
<evidence type="ECO:0000313" key="4">
    <source>
        <dbReference type="EMBL" id="MDQ0215916.1"/>
    </source>
</evidence>
<dbReference type="Gene3D" id="1.10.530.10">
    <property type="match status" value="1"/>
</dbReference>
<dbReference type="InterPro" id="IPR051465">
    <property type="entry name" value="Cell_Envelope_Struct_Comp"/>
</dbReference>
<protein>
    <recommendedName>
        <fullName evidence="3">SLH domain-containing protein</fullName>
    </recommendedName>
</protein>
<proteinExistence type="predicted"/>
<organism evidence="4 5">
    <name type="scientific">Oikeobacillus pervagus</name>
    <dbReference type="NCBI Taxonomy" id="1325931"/>
    <lineage>
        <taxon>Bacteria</taxon>
        <taxon>Bacillati</taxon>
        <taxon>Bacillota</taxon>
        <taxon>Bacilli</taxon>
        <taxon>Bacillales</taxon>
        <taxon>Bacillaceae</taxon>
        <taxon>Oikeobacillus</taxon>
    </lineage>
</organism>
<keyword evidence="5" id="KW-1185">Reference proteome</keyword>
<dbReference type="Proteomes" id="UP001237207">
    <property type="component" value="Unassembled WGS sequence"/>
</dbReference>
<feature type="domain" description="SLH" evidence="3">
    <location>
        <begin position="756"/>
        <end position="811"/>
    </location>
</feature>
<feature type="signal peptide" evidence="2">
    <location>
        <begin position="1"/>
        <end position="29"/>
    </location>
</feature>
<sequence length="811" mass="94287">MRKFHRKFWPFMMGAMFLLLFSFTYEAQAHVIDLTVDKQAQANLDHHYKLVKKYKGKSGVTFESYSPKWNTDRKLQQLEQQLLRNKHGKELAYLGKIMIYPDYPNGKGVLGMYFAEYIYGNGEMRYLGDRVIHLYGGEDHPTVVDMAYTLSHEYGHHFTYYHLVQKEQKPLDKWLQSDYAKARHFDQYHKIHTNGRGDYIWHMPEVIAEDYVQLFGSEEAVSTGMQMNTDVSTPFDTPSIMNYWKKYLGNEYTPVTPLQLYITDYKENANKTYDLQLHVANRTPNEVFLRAEGDSVRTYSSYIGEWPYSSLTKWIRYQDLPYDYAGFMLDGNETQTIRLQAIQHQDKGFNTGSSIKAVPYQTIQKAISDPAKVMTEKQANRVQDLKELIRTVADEKGIPAEILKAIAYKESQFKQWNHDGTPNVTTEGKIGIMGIQPEEEGWKEEHLHIEKLKSDARYNIEAAAEYLRKQWEDSTLPKVNDYHDLQIEDWYFALMAYNGLTKENDPNLHPNGSPYQEQIFQIIRENSQIPIGKTPTIQITYPNGEMDIEMKKYNWPTQTESKQYYFQGLEVFNPKETMMQAELGATKQMKVEAFTPFIIKKIKETDQPNDHQVYYEVEGNDIYGYIPSSDLAFSENIRFFQDIERGEVARAVAFLQFRKIVNGYEDGTYRPNQKLLRRHAAKLLVNALDLKLPNGYKMKATDMKRGDLNYDEMAIAEAYGLMGTGGKLRPNEYLSRSQMASIIVRAFDQHLATPTSKQSFSDVPLTFDNYDNINRLAFNGITIANPFRPQEKVNRGQFALFLQRAIQIKEP</sequence>
<evidence type="ECO:0000256" key="2">
    <source>
        <dbReference type="SAM" id="SignalP"/>
    </source>
</evidence>
<dbReference type="PANTHER" id="PTHR43308:SF1">
    <property type="entry name" value="OUTER MEMBRANE PROTEIN ALPHA"/>
    <property type="match status" value="1"/>
</dbReference>
<dbReference type="PROSITE" id="PS51272">
    <property type="entry name" value="SLH"/>
    <property type="match status" value="2"/>
</dbReference>
<feature type="domain" description="SLH" evidence="3">
    <location>
        <begin position="635"/>
        <end position="698"/>
    </location>
</feature>
<dbReference type="Pfam" id="PF00395">
    <property type="entry name" value="SLH"/>
    <property type="match status" value="2"/>
</dbReference>
<name>A0AAJ1T649_9BACI</name>
<evidence type="ECO:0000313" key="5">
    <source>
        <dbReference type="Proteomes" id="UP001237207"/>
    </source>
</evidence>
<accession>A0AAJ1T649</accession>
<dbReference type="InterPro" id="IPR001119">
    <property type="entry name" value="SLH_dom"/>
</dbReference>
<gene>
    <name evidence="4" type="ORF">J2S13_002336</name>
</gene>
<comment type="caution">
    <text evidence="4">The sequence shown here is derived from an EMBL/GenBank/DDBJ whole genome shotgun (WGS) entry which is preliminary data.</text>
</comment>
<evidence type="ECO:0000256" key="1">
    <source>
        <dbReference type="ARBA" id="ARBA00022729"/>
    </source>
</evidence>
<keyword evidence="1 2" id="KW-0732">Signal</keyword>
<dbReference type="PANTHER" id="PTHR43308">
    <property type="entry name" value="OUTER MEMBRANE PROTEIN ALPHA-RELATED"/>
    <property type="match status" value="1"/>
</dbReference>
<dbReference type="EMBL" id="JAUSUC010000030">
    <property type="protein sequence ID" value="MDQ0215916.1"/>
    <property type="molecule type" value="Genomic_DNA"/>
</dbReference>
<reference evidence="4" key="1">
    <citation type="submission" date="2023-07" db="EMBL/GenBank/DDBJ databases">
        <title>Genomic Encyclopedia of Type Strains, Phase IV (KMG-IV): sequencing the most valuable type-strain genomes for metagenomic binning, comparative biology and taxonomic classification.</title>
        <authorList>
            <person name="Goeker M."/>
        </authorList>
    </citation>
    <scope>NUCLEOTIDE SEQUENCE</scope>
    <source>
        <strain evidence="4">DSM 23947</strain>
    </source>
</reference>
<evidence type="ECO:0000259" key="3">
    <source>
        <dbReference type="PROSITE" id="PS51272"/>
    </source>
</evidence>
<dbReference type="AlphaFoldDB" id="A0AAJ1T649"/>
<dbReference type="SUPFAM" id="SSF53955">
    <property type="entry name" value="Lysozyme-like"/>
    <property type="match status" value="1"/>
</dbReference>
<dbReference type="InterPro" id="IPR023346">
    <property type="entry name" value="Lysozyme-like_dom_sf"/>
</dbReference>
<dbReference type="RefSeq" id="WP_307257913.1">
    <property type="nucleotide sequence ID" value="NZ_JAUSUC010000030.1"/>
</dbReference>
<dbReference type="InterPro" id="IPR008258">
    <property type="entry name" value="Transglycosylase_SLT_dom_1"/>
</dbReference>
<dbReference type="Pfam" id="PF01464">
    <property type="entry name" value="SLT"/>
    <property type="match status" value="1"/>
</dbReference>